<evidence type="ECO:0000259" key="7">
    <source>
        <dbReference type="Pfam" id="PF08281"/>
    </source>
</evidence>
<dbReference type="InterPro" id="IPR039425">
    <property type="entry name" value="RNA_pol_sigma-70-like"/>
</dbReference>
<protein>
    <submittedName>
        <fullName evidence="8">RNA polymerase sigma-70 factor (ECF subfamily)</fullName>
    </submittedName>
</protein>
<dbReference type="NCBIfam" id="TIGR02937">
    <property type="entry name" value="sigma70-ECF"/>
    <property type="match status" value="1"/>
</dbReference>
<evidence type="ECO:0000256" key="2">
    <source>
        <dbReference type="ARBA" id="ARBA00023015"/>
    </source>
</evidence>
<dbReference type="PANTHER" id="PTHR43133">
    <property type="entry name" value="RNA POLYMERASE ECF-TYPE SIGMA FACTO"/>
    <property type="match status" value="1"/>
</dbReference>
<dbReference type="InterPro" id="IPR014289">
    <property type="entry name" value="RNA_pol_sigma-24-rel"/>
</dbReference>
<gene>
    <name evidence="8" type="ORF">GGD69_004993</name>
</gene>
<comment type="caution">
    <text evidence="8">The sequence shown here is derived from an EMBL/GenBank/DDBJ whole genome shotgun (WGS) entry which is preliminary data.</text>
</comment>
<dbReference type="Gene3D" id="1.10.10.10">
    <property type="entry name" value="Winged helix-like DNA-binding domain superfamily/Winged helix DNA-binding domain"/>
    <property type="match status" value="1"/>
</dbReference>
<name>A0AAW3UZK4_9BURK</name>
<dbReference type="InterPro" id="IPR007627">
    <property type="entry name" value="RNA_pol_sigma70_r2"/>
</dbReference>
<dbReference type="GO" id="GO:0003677">
    <property type="term" value="F:DNA binding"/>
    <property type="evidence" value="ECO:0007669"/>
    <property type="project" value="UniProtKB-KW"/>
</dbReference>
<dbReference type="RefSeq" id="WP_183803248.1">
    <property type="nucleotide sequence ID" value="NZ_JACIIK010000009.1"/>
</dbReference>
<evidence type="ECO:0000256" key="3">
    <source>
        <dbReference type="ARBA" id="ARBA00023082"/>
    </source>
</evidence>
<proteinExistence type="inferred from homology"/>
<dbReference type="InterPro" id="IPR036388">
    <property type="entry name" value="WH-like_DNA-bd_sf"/>
</dbReference>
<reference evidence="8 9" key="1">
    <citation type="submission" date="2020-08" db="EMBL/GenBank/DDBJ databases">
        <title>Genomic Encyclopedia of Type Strains, Phase IV (KMG-V): Genome sequencing to study the core and pangenomes of soil and plant-associated prokaryotes.</title>
        <authorList>
            <person name="Whitman W."/>
        </authorList>
    </citation>
    <scope>NUCLEOTIDE SEQUENCE [LARGE SCALE GENOMIC DNA]</scope>
    <source>
        <strain evidence="8 9">SEMIA 4013</strain>
    </source>
</reference>
<dbReference type="Pfam" id="PF08281">
    <property type="entry name" value="Sigma70_r4_2"/>
    <property type="match status" value="1"/>
</dbReference>
<accession>A0AAW3UZK4</accession>
<dbReference type="Proteomes" id="UP000518681">
    <property type="component" value="Unassembled WGS sequence"/>
</dbReference>
<evidence type="ECO:0000256" key="1">
    <source>
        <dbReference type="ARBA" id="ARBA00010641"/>
    </source>
</evidence>
<dbReference type="SUPFAM" id="SSF88659">
    <property type="entry name" value="Sigma3 and sigma4 domains of RNA polymerase sigma factors"/>
    <property type="match status" value="1"/>
</dbReference>
<evidence type="ECO:0000256" key="5">
    <source>
        <dbReference type="ARBA" id="ARBA00023163"/>
    </source>
</evidence>
<evidence type="ECO:0000256" key="4">
    <source>
        <dbReference type="ARBA" id="ARBA00023125"/>
    </source>
</evidence>
<dbReference type="SUPFAM" id="SSF88946">
    <property type="entry name" value="Sigma2 domain of RNA polymerase sigma factors"/>
    <property type="match status" value="1"/>
</dbReference>
<dbReference type="Gene3D" id="1.10.1740.10">
    <property type="match status" value="1"/>
</dbReference>
<evidence type="ECO:0000259" key="6">
    <source>
        <dbReference type="Pfam" id="PF04542"/>
    </source>
</evidence>
<dbReference type="AlphaFoldDB" id="A0AAW3UZK4"/>
<dbReference type="GO" id="GO:0016987">
    <property type="term" value="F:sigma factor activity"/>
    <property type="evidence" value="ECO:0007669"/>
    <property type="project" value="UniProtKB-KW"/>
</dbReference>
<dbReference type="PANTHER" id="PTHR43133:SF8">
    <property type="entry name" value="RNA POLYMERASE SIGMA FACTOR HI_1459-RELATED"/>
    <property type="match status" value="1"/>
</dbReference>
<dbReference type="Pfam" id="PF04542">
    <property type="entry name" value="Sigma70_r2"/>
    <property type="match status" value="1"/>
</dbReference>
<dbReference type="InterPro" id="IPR014284">
    <property type="entry name" value="RNA_pol_sigma-70_dom"/>
</dbReference>
<dbReference type="InterPro" id="IPR013324">
    <property type="entry name" value="RNA_pol_sigma_r3/r4-like"/>
</dbReference>
<dbReference type="InterPro" id="IPR013249">
    <property type="entry name" value="RNA_pol_sigma70_r4_t2"/>
</dbReference>
<keyword evidence="3" id="KW-0731">Sigma factor</keyword>
<dbReference type="GO" id="GO:0006352">
    <property type="term" value="P:DNA-templated transcription initiation"/>
    <property type="evidence" value="ECO:0007669"/>
    <property type="project" value="InterPro"/>
</dbReference>
<organism evidence="8 9">
    <name type="scientific">Paraburkholderia fungorum</name>
    <dbReference type="NCBI Taxonomy" id="134537"/>
    <lineage>
        <taxon>Bacteria</taxon>
        <taxon>Pseudomonadati</taxon>
        <taxon>Pseudomonadota</taxon>
        <taxon>Betaproteobacteria</taxon>
        <taxon>Burkholderiales</taxon>
        <taxon>Burkholderiaceae</taxon>
        <taxon>Paraburkholderia</taxon>
    </lineage>
</organism>
<sequence length="208" mass="24062">MYLLPFGRDEVVMSDVNANISRAELAQLRSNMLRFARLQLRDDAAAEDAVQDAMLAAMSKMADFRGNAQLSTWVFAILKNKIIDIMRSRKRFTSSQEVDELPADSFDALFDERDRWQVDERPAFWGDPEATLEQQQFWTVFQTCLDRLPPSTARVFMMREFLELEPEDVAAELAITKSNCGVILHRARMAVRVCLQTKWFNERGNRKC</sequence>
<evidence type="ECO:0000313" key="8">
    <source>
        <dbReference type="EMBL" id="MBB6204099.1"/>
    </source>
</evidence>
<keyword evidence="2" id="KW-0805">Transcription regulation</keyword>
<comment type="similarity">
    <text evidence="1">Belongs to the sigma-70 factor family. ECF subfamily.</text>
</comment>
<keyword evidence="5" id="KW-0804">Transcription</keyword>
<evidence type="ECO:0000313" key="9">
    <source>
        <dbReference type="Proteomes" id="UP000518681"/>
    </source>
</evidence>
<feature type="domain" description="RNA polymerase sigma factor 70 region 4 type 2" evidence="7">
    <location>
        <begin position="141"/>
        <end position="190"/>
    </location>
</feature>
<dbReference type="NCBIfam" id="TIGR02943">
    <property type="entry name" value="Sig70_famx1"/>
    <property type="match status" value="1"/>
</dbReference>
<feature type="domain" description="RNA polymerase sigma-70 region 2" evidence="6">
    <location>
        <begin position="30"/>
        <end position="91"/>
    </location>
</feature>
<dbReference type="InterPro" id="IPR013325">
    <property type="entry name" value="RNA_pol_sigma_r2"/>
</dbReference>
<keyword evidence="4" id="KW-0238">DNA-binding</keyword>
<dbReference type="EMBL" id="JACIIK010000009">
    <property type="protein sequence ID" value="MBB6204099.1"/>
    <property type="molecule type" value="Genomic_DNA"/>
</dbReference>